<accession>A0A6N4W968</accession>
<dbReference type="EMBL" id="AP022620">
    <property type="protein sequence ID" value="BBZ76893.1"/>
    <property type="molecule type" value="Genomic_DNA"/>
</dbReference>
<evidence type="ECO:0000313" key="1">
    <source>
        <dbReference type="EMBL" id="BBZ76893.1"/>
    </source>
</evidence>
<evidence type="ECO:0000313" key="2">
    <source>
        <dbReference type="Proteomes" id="UP000467249"/>
    </source>
</evidence>
<gene>
    <name evidence="1" type="ORF">MANY_22300</name>
</gene>
<dbReference type="Proteomes" id="UP000467249">
    <property type="component" value="Chromosome"/>
</dbReference>
<dbReference type="KEGG" id="many:MANY_22300"/>
<proteinExistence type="predicted"/>
<keyword evidence="2" id="KW-1185">Reference proteome</keyword>
<dbReference type="AlphaFoldDB" id="A0A6N4W968"/>
<organism evidence="1 2">
    <name type="scientific">Mycolicibacterium anyangense</name>
    <dbReference type="NCBI Taxonomy" id="1431246"/>
    <lineage>
        <taxon>Bacteria</taxon>
        <taxon>Bacillati</taxon>
        <taxon>Actinomycetota</taxon>
        <taxon>Actinomycetes</taxon>
        <taxon>Mycobacteriales</taxon>
        <taxon>Mycobacteriaceae</taxon>
        <taxon>Mycolicibacterium</taxon>
    </lineage>
</organism>
<reference evidence="1 2" key="1">
    <citation type="journal article" date="2019" name="Emerg. Microbes Infect.">
        <title>Comprehensive subspecies identification of 175 nontuberculous mycobacteria species based on 7547 genomic profiles.</title>
        <authorList>
            <person name="Matsumoto Y."/>
            <person name="Kinjo T."/>
            <person name="Motooka D."/>
            <person name="Nabeya D."/>
            <person name="Jung N."/>
            <person name="Uechi K."/>
            <person name="Horii T."/>
            <person name="Iida T."/>
            <person name="Fujita J."/>
            <person name="Nakamura S."/>
        </authorList>
    </citation>
    <scope>NUCLEOTIDE SEQUENCE [LARGE SCALE GENOMIC DNA]</scope>
    <source>
        <strain evidence="1 2">JCM 30275</strain>
    </source>
</reference>
<evidence type="ECO:0008006" key="3">
    <source>
        <dbReference type="Google" id="ProtNLM"/>
    </source>
</evidence>
<sequence length="90" mass="8983">MGKLDVDPAGLEALAASCQGWSAELSTTVSPGAGESSCQASVTAVAIVHTQASAFGAACSVRMESTGARLTGASANYTQHEQHSASNLTI</sequence>
<protein>
    <recommendedName>
        <fullName evidence="3">ESX-1 secretion-associated protein</fullName>
    </recommendedName>
</protein>
<name>A0A6N4W968_9MYCO</name>